<feature type="compositionally biased region" description="Polar residues" evidence="1">
    <location>
        <begin position="69"/>
        <end position="78"/>
    </location>
</feature>
<dbReference type="EMBL" id="KN819759">
    <property type="protein sequence ID" value="KIJ07876.1"/>
    <property type="molecule type" value="Genomic_DNA"/>
</dbReference>
<proteinExistence type="predicted"/>
<reference evidence="3" key="2">
    <citation type="submission" date="2015-01" db="EMBL/GenBank/DDBJ databases">
        <title>Evolutionary Origins and Diversification of the Mycorrhizal Mutualists.</title>
        <authorList>
            <consortium name="DOE Joint Genome Institute"/>
            <consortium name="Mycorrhizal Genomics Consortium"/>
            <person name="Kohler A."/>
            <person name="Kuo A."/>
            <person name="Nagy L.G."/>
            <person name="Floudas D."/>
            <person name="Copeland A."/>
            <person name="Barry K.W."/>
            <person name="Cichocki N."/>
            <person name="Veneault-Fourrey C."/>
            <person name="LaButti K."/>
            <person name="Lindquist E.A."/>
            <person name="Lipzen A."/>
            <person name="Lundell T."/>
            <person name="Morin E."/>
            <person name="Murat C."/>
            <person name="Riley R."/>
            <person name="Ohm R."/>
            <person name="Sun H."/>
            <person name="Tunlid A."/>
            <person name="Henrissat B."/>
            <person name="Grigoriev I.V."/>
            <person name="Hibbett D.S."/>
            <person name="Martin F."/>
        </authorList>
    </citation>
    <scope>NUCLEOTIDE SEQUENCE [LARGE SCALE GENOMIC DNA]</scope>
    <source>
        <strain evidence="3">ATCC 200175</strain>
    </source>
</reference>
<feature type="compositionally biased region" description="Basic and acidic residues" evidence="1">
    <location>
        <begin position="170"/>
        <end position="181"/>
    </location>
</feature>
<feature type="compositionally biased region" description="Acidic residues" evidence="1">
    <location>
        <begin position="359"/>
        <end position="368"/>
    </location>
</feature>
<feature type="compositionally biased region" description="Polar residues" evidence="1">
    <location>
        <begin position="258"/>
        <end position="267"/>
    </location>
</feature>
<feature type="compositionally biased region" description="Polar residues" evidence="1">
    <location>
        <begin position="376"/>
        <end position="386"/>
    </location>
</feature>
<dbReference type="AlphaFoldDB" id="A0A0C9TKG9"/>
<evidence type="ECO:0000313" key="2">
    <source>
        <dbReference type="EMBL" id="KIJ07876.1"/>
    </source>
</evidence>
<feature type="compositionally biased region" description="Basic residues" evidence="1">
    <location>
        <begin position="25"/>
        <end position="34"/>
    </location>
</feature>
<gene>
    <name evidence="2" type="ORF">PAXINDRAFT_18955</name>
</gene>
<feature type="region of interest" description="Disordered" evidence="1">
    <location>
        <begin position="1"/>
        <end position="386"/>
    </location>
</feature>
<organism evidence="2 3">
    <name type="scientific">Paxillus involutus ATCC 200175</name>
    <dbReference type="NCBI Taxonomy" id="664439"/>
    <lineage>
        <taxon>Eukaryota</taxon>
        <taxon>Fungi</taxon>
        <taxon>Dikarya</taxon>
        <taxon>Basidiomycota</taxon>
        <taxon>Agaricomycotina</taxon>
        <taxon>Agaricomycetes</taxon>
        <taxon>Agaricomycetidae</taxon>
        <taxon>Boletales</taxon>
        <taxon>Paxilineae</taxon>
        <taxon>Paxillaceae</taxon>
        <taxon>Paxillus</taxon>
    </lineage>
</organism>
<feature type="compositionally biased region" description="Polar residues" evidence="1">
    <location>
        <begin position="110"/>
        <end position="120"/>
    </location>
</feature>
<sequence length="386" mass="42620">MSHCDNGVSDRSGRRNNHVPNSNTRRQRQRKTRSQGRVERRREVDERGSQSTGRTDEEEAAARGPGRSATDQGASSVSLAVASHEKDSPKTNIDTSKPPPSPPTTPSLLFEQTASTSRQPTHQRSRNGHVPRNGTRHTHEVNVDVEGSRGRAELRSRGYRETNDNDSSDVDVHHADEDASGHVKWTTGQVQRSRGRQGNGEKDERASGIADPSSDVNGGDEDVHHTYVVPDSTRLAPYPDKPRPPPPSTLLEGEEKNSQQQPRQTPYDQRLNGEGRGEGRRQKEEARDAARRDDEEGLETREVEGTPNEGKERTTVTSVNEDDAVHDPGGETDTPGSVPPSVRLVGERNRVTSLNVEPDSVETVDNEVDEMKPSRNHFSQPLSEAY</sequence>
<keyword evidence="3" id="KW-1185">Reference proteome</keyword>
<dbReference type="Proteomes" id="UP000053647">
    <property type="component" value="Unassembled WGS sequence"/>
</dbReference>
<evidence type="ECO:0000313" key="3">
    <source>
        <dbReference type="Proteomes" id="UP000053647"/>
    </source>
</evidence>
<protein>
    <submittedName>
        <fullName evidence="2">Uncharacterized protein</fullName>
    </submittedName>
</protein>
<reference evidence="2 3" key="1">
    <citation type="submission" date="2014-06" db="EMBL/GenBank/DDBJ databases">
        <authorList>
            <consortium name="DOE Joint Genome Institute"/>
            <person name="Kuo A."/>
            <person name="Kohler A."/>
            <person name="Nagy L.G."/>
            <person name="Floudas D."/>
            <person name="Copeland A."/>
            <person name="Barry K.W."/>
            <person name="Cichocki N."/>
            <person name="Veneault-Fourrey C."/>
            <person name="LaButti K."/>
            <person name="Lindquist E.A."/>
            <person name="Lipzen A."/>
            <person name="Lundell T."/>
            <person name="Morin E."/>
            <person name="Murat C."/>
            <person name="Sun H."/>
            <person name="Tunlid A."/>
            <person name="Henrissat B."/>
            <person name="Grigoriev I.V."/>
            <person name="Hibbett D.S."/>
            <person name="Martin F."/>
            <person name="Nordberg H.P."/>
            <person name="Cantor M.N."/>
            <person name="Hua S.X."/>
        </authorList>
    </citation>
    <scope>NUCLEOTIDE SEQUENCE [LARGE SCALE GENOMIC DNA]</scope>
    <source>
        <strain evidence="2 3">ATCC 200175</strain>
    </source>
</reference>
<name>A0A0C9TKG9_PAXIN</name>
<feature type="compositionally biased region" description="Basic and acidic residues" evidence="1">
    <location>
        <begin position="36"/>
        <end position="48"/>
    </location>
</feature>
<feature type="compositionally biased region" description="Basic and acidic residues" evidence="1">
    <location>
        <begin position="271"/>
        <end position="314"/>
    </location>
</feature>
<dbReference type="HOGENOM" id="CLU_715907_0_0_1"/>
<accession>A0A0C9TKG9</accession>
<feature type="compositionally biased region" description="Basic and acidic residues" evidence="1">
    <location>
        <begin position="137"/>
        <end position="163"/>
    </location>
</feature>
<evidence type="ECO:0000256" key="1">
    <source>
        <dbReference type="SAM" id="MobiDB-lite"/>
    </source>
</evidence>